<keyword evidence="1" id="KW-0472">Membrane</keyword>
<dbReference type="Proteomes" id="UP000886847">
    <property type="component" value="Unassembled WGS sequence"/>
</dbReference>
<feature type="transmembrane region" description="Helical" evidence="1">
    <location>
        <begin position="39"/>
        <end position="63"/>
    </location>
</feature>
<proteinExistence type="predicted"/>
<keyword evidence="1" id="KW-0812">Transmembrane</keyword>
<organism evidence="2 3">
    <name type="scientific">Candidatus Borkfalkia faecavium</name>
    <dbReference type="NCBI Taxonomy" id="2838508"/>
    <lineage>
        <taxon>Bacteria</taxon>
        <taxon>Bacillati</taxon>
        <taxon>Bacillota</taxon>
        <taxon>Clostridia</taxon>
        <taxon>Christensenellales</taxon>
        <taxon>Christensenellaceae</taxon>
        <taxon>Candidatus Borkfalkia</taxon>
    </lineage>
</organism>
<evidence type="ECO:0000313" key="2">
    <source>
        <dbReference type="EMBL" id="HIX50690.1"/>
    </source>
</evidence>
<dbReference type="AlphaFoldDB" id="A0A9D1W112"/>
<sequence>MSLRSTLNISRFVISCLFLTGYTAYTVYAVYYYRTFGNALSIVLLALIVASFVLSALITFISYRINLKGAPRPTAHRFIKMAKYLLQLLCSGLSLSLVLSAVHNLSWFSLLVAAISIPFLLWGLFVNVLTEYIDHKFRIGLGKRYFVPTVPRDRHGNPVDLTEVIARVDGVKAAKEMMAARLPQCGGTDKKN</sequence>
<reference evidence="2" key="2">
    <citation type="submission" date="2021-04" db="EMBL/GenBank/DDBJ databases">
        <authorList>
            <person name="Gilroy R."/>
        </authorList>
    </citation>
    <scope>NUCLEOTIDE SEQUENCE</scope>
    <source>
        <strain evidence="2">2189</strain>
    </source>
</reference>
<feature type="transmembrane region" description="Helical" evidence="1">
    <location>
        <begin position="84"/>
        <end position="102"/>
    </location>
</feature>
<feature type="transmembrane region" description="Helical" evidence="1">
    <location>
        <begin position="12"/>
        <end position="33"/>
    </location>
</feature>
<dbReference type="EMBL" id="DXEW01000027">
    <property type="protein sequence ID" value="HIX50690.1"/>
    <property type="molecule type" value="Genomic_DNA"/>
</dbReference>
<feature type="transmembrane region" description="Helical" evidence="1">
    <location>
        <begin position="108"/>
        <end position="129"/>
    </location>
</feature>
<name>A0A9D1W112_9FIRM</name>
<comment type="caution">
    <text evidence="2">The sequence shown here is derived from an EMBL/GenBank/DDBJ whole genome shotgun (WGS) entry which is preliminary data.</text>
</comment>
<keyword evidence="1" id="KW-1133">Transmembrane helix</keyword>
<protein>
    <submittedName>
        <fullName evidence="2">Uncharacterized protein</fullName>
    </submittedName>
</protein>
<evidence type="ECO:0000256" key="1">
    <source>
        <dbReference type="SAM" id="Phobius"/>
    </source>
</evidence>
<evidence type="ECO:0000313" key="3">
    <source>
        <dbReference type="Proteomes" id="UP000886847"/>
    </source>
</evidence>
<reference evidence="2" key="1">
    <citation type="journal article" date="2021" name="PeerJ">
        <title>Extensive microbial diversity within the chicken gut microbiome revealed by metagenomics and culture.</title>
        <authorList>
            <person name="Gilroy R."/>
            <person name="Ravi A."/>
            <person name="Getino M."/>
            <person name="Pursley I."/>
            <person name="Horton D.L."/>
            <person name="Alikhan N.F."/>
            <person name="Baker D."/>
            <person name="Gharbi K."/>
            <person name="Hall N."/>
            <person name="Watson M."/>
            <person name="Adriaenssens E.M."/>
            <person name="Foster-Nyarko E."/>
            <person name="Jarju S."/>
            <person name="Secka A."/>
            <person name="Antonio M."/>
            <person name="Oren A."/>
            <person name="Chaudhuri R.R."/>
            <person name="La Ragione R."/>
            <person name="Hildebrand F."/>
            <person name="Pallen M.J."/>
        </authorList>
    </citation>
    <scope>NUCLEOTIDE SEQUENCE</scope>
    <source>
        <strain evidence="2">2189</strain>
    </source>
</reference>
<gene>
    <name evidence="2" type="ORF">H9851_05345</name>
</gene>
<accession>A0A9D1W112</accession>